<evidence type="ECO:0000313" key="1">
    <source>
        <dbReference type="EMBL" id="MPC90155.1"/>
    </source>
</evidence>
<dbReference type="EMBL" id="VSRR010083426">
    <property type="protein sequence ID" value="MPC90155.1"/>
    <property type="molecule type" value="Genomic_DNA"/>
</dbReference>
<organism evidence="1 2">
    <name type="scientific">Portunus trituberculatus</name>
    <name type="common">Swimming crab</name>
    <name type="synonym">Neptunus trituberculatus</name>
    <dbReference type="NCBI Taxonomy" id="210409"/>
    <lineage>
        <taxon>Eukaryota</taxon>
        <taxon>Metazoa</taxon>
        <taxon>Ecdysozoa</taxon>
        <taxon>Arthropoda</taxon>
        <taxon>Crustacea</taxon>
        <taxon>Multicrustacea</taxon>
        <taxon>Malacostraca</taxon>
        <taxon>Eumalacostraca</taxon>
        <taxon>Eucarida</taxon>
        <taxon>Decapoda</taxon>
        <taxon>Pleocyemata</taxon>
        <taxon>Brachyura</taxon>
        <taxon>Eubrachyura</taxon>
        <taxon>Portunoidea</taxon>
        <taxon>Portunidae</taxon>
        <taxon>Portuninae</taxon>
        <taxon>Portunus</taxon>
    </lineage>
</organism>
<proteinExistence type="predicted"/>
<evidence type="ECO:0000313" key="2">
    <source>
        <dbReference type="Proteomes" id="UP000324222"/>
    </source>
</evidence>
<keyword evidence="2" id="KW-1185">Reference proteome</keyword>
<accession>A0A5B7J5V0</accession>
<comment type="caution">
    <text evidence="1">The sequence shown here is derived from an EMBL/GenBank/DDBJ whole genome shotgun (WGS) entry which is preliminary data.</text>
</comment>
<gene>
    <name evidence="1" type="ORF">E2C01_085128</name>
</gene>
<reference evidence="1 2" key="1">
    <citation type="submission" date="2019-05" db="EMBL/GenBank/DDBJ databases">
        <title>Another draft genome of Portunus trituberculatus and its Hox gene families provides insights of decapod evolution.</title>
        <authorList>
            <person name="Jeong J.-H."/>
            <person name="Song I."/>
            <person name="Kim S."/>
            <person name="Choi T."/>
            <person name="Kim D."/>
            <person name="Ryu S."/>
            <person name="Kim W."/>
        </authorList>
    </citation>
    <scope>NUCLEOTIDE SEQUENCE [LARGE SCALE GENOMIC DNA]</scope>
    <source>
        <tissue evidence="1">Muscle</tissue>
    </source>
</reference>
<name>A0A5B7J5V0_PORTR</name>
<sequence length="131" mass="15277">MNLVITPKDVEWQTRPRRRRNTSTRRDDRMSMNWLYGNHNQWAANLFQTLALTEEGTEKLPRQLSFPLHSMLVIPNGTAKSLGSYRTTATCQIQWMRINLFICTFAFNSCVLLFCCGTVKEYVCIYVVVFT</sequence>
<dbReference type="AlphaFoldDB" id="A0A5B7J5V0"/>
<dbReference type="Proteomes" id="UP000324222">
    <property type="component" value="Unassembled WGS sequence"/>
</dbReference>
<protein>
    <submittedName>
        <fullName evidence="1">Uncharacterized protein</fullName>
    </submittedName>
</protein>